<evidence type="ECO:0000313" key="2">
    <source>
        <dbReference type="Proteomes" id="UP000057213"/>
    </source>
</evidence>
<accession>A0A0M4L7S1</accession>
<dbReference type="PATRIC" id="fig|1318743.3.peg.550"/>
<organism evidence="1 2">
    <name type="scientific">Bartonella ancashensis</name>
    <dbReference type="NCBI Taxonomy" id="1318743"/>
    <lineage>
        <taxon>Bacteria</taxon>
        <taxon>Pseudomonadati</taxon>
        <taxon>Pseudomonadota</taxon>
        <taxon>Alphaproteobacteria</taxon>
        <taxon>Hyphomicrobiales</taxon>
        <taxon>Bartonellaceae</taxon>
        <taxon>Bartonella</taxon>
    </lineage>
</organism>
<dbReference type="EMBL" id="CP010401">
    <property type="protein sequence ID" value="ALE03350.1"/>
    <property type="molecule type" value="Genomic_DNA"/>
</dbReference>
<reference evidence="1 2" key="1">
    <citation type="journal article" date="2015" name="Genome Announc.">
        <title>Complete Genome Sequence of Bartonella ancashensis Strain 20.00, Isolated from the Blood of a Patient with Verruga Peruana.</title>
        <authorList>
            <person name="Hang J."/>
            <person name="Mullins K.E."/>
            <person name="Clifford R.J."/>
            <person name="Onmus-Leone F."/>
            <person name="Yang Y."/>
            <person name="Jiang J."/>
            <person name="Leguia M."/>
            <person name="Kasper M.R."/>
            <person name="Maguina C."/>
            <person name="Lesho E.P."/>
            <person name="Jarman R.G."/>
            <person name="Richards A.L."/>
            <person name="Blazes D."/>
        </authorList>
    </citation>
    <scope>NUCLEOTIDE SEQUENCE [LARGE SCALE GENOMIC DNA]</scope>
    <source>
        <strain evidence="1 2">20.00</strain>
    </source>
</reference>
<evidence type="ECO:0000313" key="1">
    <source>
        <dbReference type="EMBL" id="ALE03350.1"/>
    </source>
</evidence>
<dbReference type="AlphaFoldDB" id="A0A0M4L7S1"/>
<dbReference type="Proteomes" id="UP000057213">
    <property type="component" value="Chromosome"/>
</dbReference>
<gene>
    <name evidence="1" type="ORF">PU02_0536</name>
</gene>
<dbReference type="KEGG" id="banc:PU02_0536"/>
<proteinExistence type="predicted"/>
<protein>
    <submittedName>
        <fullName evidence="1">Uncharacterized protein</fullName>
    </submittedName>
</protein>
<name>A0A0M4L7S1_9HYPH</name>
<sequence length="38" mass="4456">MNQCHIKSSVLDLRFTNDETHISRISTINDVLYMTFIV</sequence>
<keyword evidence="2" id="KW-1185">Reference proteome</keyword>